<dbReference type="AlphaFoldDB" id="A0A8S2HLL3"/>
<sequence length="106" mass="12106">MIIILSIPLQAAQLIQRSGADPVIWTSTELTRTTSAANFRLYKDGNRGDDDAVFVEERRGDWPGFNEDRGEDDVAFVEEHRGEWCEFNEANRGEDDVAFVEERRGE</sequence>
<proteinExistence type="predicted"/>
<dbReference type="EMBL" id="CAJOBA010002895">
    <property type="protein sequence ID" value="CAF3663154.1"/>
    <property type="molecule type" value="Genomic_DNA"/>
</dbReference>
<accession>A0A8S2HLL3</accession>
<evidence type="ECO:0000313" key="2">
    <source>
        <dbReference type="EMBL" id="CAF3663154.1"/>
    </source>
</evidence>
<evidence type="ECO:0000313" key="3">
    <source>
        <dbReference type="Proteomes" id="UP000682733"/>
    </source>
</evidence>
<protein>
    <submittedName>
        <fullName evidence="2">Uncharacterized protein</fullName>
    </submittedName>
</protein>
<dbReference type="EMBL" id="CAJNOK010002895">
    <property type="protein sequence ID" value="CAF0879309.1"/>
    <property type="molecule type" value="Genomic_DNA"/>
</dbReference>
<gene>
    <name evidence="1" type="ORF">OVA965_LOCUS8536</name>
    <name evidence="2" type="ORF">TMI583_LOCUS8529</name>
</gene>
<organism evidence="2 3">
    <name type="scientific">Didymodactylos carnosus</name>
    <dbReference type="NCBI Taxonomy" id="1234261"/>
    <lineage>
        <taxon>Eukaryota</taxon>
        <taxon>Metazoa</taxon>
        <taxon>Spiralia</taxon>
        <taxon>Gnathifera</taxon>
        <taxon>Rotifera</taxon>
        <taxon>Eurotatoria</taxon>
        <taxon>Bdelloidea</taxon>
        <taxon>Philodinida</taxon>
        <taxon>Philodinidae</taxon>
        <taxon>Didymodactylos</taxon>
    </lineage>
</organism>
<comment type="caution">
    <text evidence="2">The sequence shown here is derived from an EMBL/GenBank/DDBJ whole genome shotgun (WGS) entry which is preliminary data.</text>
</comment>
<evidence type="ECO:0000313" key="1">
    <source>
        <dbReference type="EMBL" id="CAF0879309.1"/>
    </source>
</evidence>
<name>A0A8S2HLL3_9BILA</name>
<dbReference type="Proteomes" id="UP000682733">
    <property type="component" value="Unassembled WGS sequence"/>
</dbReference>
<dbReference type="Proteomes" id="UP000677228">
    <property type="component" value="Unassembled WGS sequence"/>
</dbReference>
<reference evidence="2" key="1">
    <citation type="submission" date="2021-02" db="EMBL/GenBank/DDBJ databases">
        <authorList>
            <person name="Nowell W R."/>
        </authorList>
    </citation>
    <scope>NUCLEOTIDE SEQUENCE</scope>
</reference>